<accession>A0A3D9L4L1</accession>
<dbReference type="Pfam" id="PF20194">
    <property type="entry name" value="DUF6557"/>
    <property type="match status" value="1"/>
</dbReference>
<dbReference type="RefSeq" id="WP_115868411.1">
    <property type="nucleotide sequence ID" value="NZ_QREG01000011.1"/>
</dbReference>
<dbReference type="AlphaFoldDB" id="A0A3D9L4L1"/>
<reference evidence="1 2" key="1">
    <citation type="submission" date="2018-07" db="EMBL/GenBank/DDBJ databases">
        <title>Genomic Encyclopedia of Type Strains, Phase IV (KMG-IV): sequencing the most valuable type-strain genomes for metagenomic binning, comparative biology and taxonomic classification.</title>
        <authorList>
            <person name="Goeker M."/>
        </authorList>
    </citation>
    <scope>NUCLEOTIDE SEQUENCE [LARGE SCALE GENOMIC DNA]</scope>
    <source>
        <strain evidence="1 2">DSM 4134</strain>
    </source>
</reference>
<comment type="caution">
    <text evidence="1">The sequence shown here is derived from an EMBL/GenBank/DDBJ whole genome shotgun (WGS) entry which is preliminary data.</text>
</comment>
<keyword evidence="2" id="KW-1185">Reference proteome</keyword>
<name>A0A3D9L4L1_MARFU</name>
<organism evidence="1 2">
    <name type="scientific">Marinoscillum furvescens DSM 4134</name>
    <dbReference type="NCBI Taxonomy" id="1122208"/>
    <lineage>
        <taxon>Bacteria</taxon>
        <taxon>Pseudomonadati</taxon>
        <taxon>Bacteroidota</taxon>
        <taxon>Cytophagia</taxon>
        <taxon>Cytophagales</taxon>
        <taxon>Reichenbachiellaceae</taxon>
        <taxon>Marinoscillum</taxon>
    </lineage>
</organism>
<dbReference type="EMBL" id="QREG01000011">
    <property type="protein sequence ID" value="RED97880.1"/>
    <property type="molecule type" value="Genomic_DNA"/>
</dbReference>
<dbReference type="Proteomes" id="UP000256779">
    <property type="component" value="Unassembled WGS sequence"/>
</dbReference>
<evidence type="ECO:0000313" key="2">
    <source>
        <dbReference type="Proteomes" id="UP000256779"/>
    </source>
</evidence>
<dbReference type="OrthoDB" id="1823576at2"/>
<evidence type="ECO:0000313" key="1">
    <source>
        <dbReference type="EMBL" id="RED97880.1"/>
    </source>
</evidence>
<sequence>MTLKDLINNHDFLSVKSELARLYTDEQEQLDAYGDVFSQLRVMPEALSDITIRLTEIIDEDESYINVDGYYTDGTVDELSGNDALALDFTPWSQWLGMKIDTCALRDFTELEIIAHCLYEMTFISFDQEEIQSKWDELKRTVDEYEKMLPEERQANTISLEDFLKEIDDEHEEDEN</sequence>
<gene>
    <name evidence="1" type="ORF">C7460_11121</name>
</gene>
<dbReference type="InterPro" id="IPR046687">
    <property type="entry name" value="DUF6557"/>
</dbReference>
<protein>
    <submittedName>
        <fullName evidence="1">Uncharacterized protein</fullName>
    </submittedName>
</protein>
<proteinExistence type="predicted"/>